<dbReference type="InterPro" id="IPR027417">
    <property type="entry name" value="P-loop_NTPase"/>
</dbReference>
<gene>
    <name evidence="4" type="ORF">SAMN02745215_05005</name>
</gene>
<evidence type="ECO:0000256" key="1">
    <source>
        <dbReference type="SAM" id="Coils"/>
    </source>
</evidence>
<dbReference type="InterPro" id="IPR038729">
    <property type="entry name" value="Rad50/SbcC_AAA"/>
</dbReference>
<dbReference type="SUPFAM" id="SSF52540">
    <property type="entry name" value="P-loop containing nucleoside triphosphate hydrolases"/>
    <property type="match status" value="1"/>
</dbReference>
<dbReference type="PANTHER" id="PTHR32182:SF22">
    <property type="entry name" value="ATP-DEPENDENT ENDONUCLEASE, OLD FAMILY-RELATED"/>
    <property type="match status" value="1"/>
</dbReference>
<keyword evidence="5" id="KW-1185">Reference proteome</keyword>
<dbReference type="PANTHER" id="PTHR32182">
    <property type="entry name" value="DNA REPLICATION AND REPAIR PROTEIN RECF"/>
    <property type="match status" value="1"/>
</dbReference>
<dbReference type="AlphaFoldDB" id="A0A1M7UY39"/>
<accession>A0A1M7UY39</accession>
<dbReference type="Pfam" id="PF13166">
    <property type="entry name" value="AAA_13"/>
    <property type="match status" value="1"/>
</dbReference>
<evidence type="ECO:0000259" key="3">
    <source>
        <dbReference type="Pfam" id="PF13476"/>
    </source>
</evidence>
<dbReference type="RefSeq" id="WP_143153510.1">
    <property type="nucleotide sequence ID" value="NZ_FRDN01000021.1"/>
</dbReference>
<evidence type="ECO:0000259" key="2">
    <source>
        <dbReference type="Pfam" id="PF13166"/>
    </source>
</evidence>
<dbReference type="GO" id="GO:0006302">
    <property type="term" value="P:double-strand break repair"/>
    <property type="evidence" value="ECO:0007669"/>
    <property type="project" value="TreeGrafter"/>
</dbReference>
<evidence type="ECO:0000313" key="4">
    <source>
        <dbReference type="EMBL" id="SHN87888.1"/>
    </source>
</evidence>
<dbReference type="EMBL" id="FRDN01000021">
    <property type="protein sequence ID" value="SHN87888.1"/>
    <property type="molecule type" value="Genomic_DNA"/>
</dbReference>
<evidence type="ECO:0000313" key="5">
    <source>
        <dbReference type="Proteomes" id="UP000184010"/>
    </source>
</evidence>
<dbReference type="Gene3D" id="3.40.50.300">
    <property type="entry name" value="P-loop containing nucleotide triphosphate hydrolases"/>
    <property type="match status" value="2"/>
</dbReference>
<dbReference type="Pfam" id="PF13476">
    <property type="entry name" value="AAA_23"/>
    <property type="match status" value="1"/>
</dbReference>
<reference evidence="5" key="1">
    <citation type="submission" date="2016-12" db="EMBL/GenBank/DDBJ databases">
        <authorList>
            <person name="Varghese N."/>
            <person name="Submissions S."/>
        </authorList>
    </citation>
    <scope>NUCLEOTIDE SEQUENCE [LARGE SCALE GENOMIC DNA]</scope>
    <source>
        <strain evidence="5">DSM 11544</strain>
    </source>
</reference>
<dbReference type="GO" id="GO:0000731">
    <property type="term" value="P:DNA synthesis involved in DNA repair"/>
    <property type="evidence" value="ECO:0007669"/>
    <property type="project" value="TreeGrafter"/>
</dbReference>
<proteinExistence type="predicted"/>
<dbReference type="Proteomes" id="UP000184010">
    <property type="component" value="Unassembled WGS sequence"/>
</dbReference>
<organism evidence="4 5">
    <name type="scientific">Desulfitobacterium chlororespirans DSM 11544</name>
    <dbReference type="NCBI Taxonomy" id="1121395"/>
    <lineage>
        <taxon>Bacteria</taxon>
        <taxon>Bacillati</taxon>
        <taxon>Bacillota</taxon>
        <taxon>Clostridia</taxon>
        <taxon>Eubacteriales</taxon>
        <taxon>Desulfitobacteriaceae</taxon>
        <taxon>Desulfitobacterium</taxon>
    </lineage>
</organism>
<keyword evidence="1" id="KW-0175">Coiled coil</keyword>
<feature type="coiled-coil region" evidence="1">
    <location>
        <begin position="495"/>
        <end position="522"/>
    </location>
</feature>
<dbReference type="InterPro" id="IPR026866">
    <property type="entry name" value="CR006_AAA"/>
</dbReference>
<name>A0A1M7UY39_9FIRM</name>
<protein>
    <submittedName>
        <fullName evidence="4">AAA domain-containing protein</fullName>
    </submittedName>
</protein>
<feature type="domain" description="Rad50/SbcC-type AAA" evidence="3">
    <location>
        <begin position="90"/>
        <end position="314"/>
    </location>
</feature>
<dbReference type="STRING" id="1121395.SAMN02745215_05005"/>
<sequence>MVKKGDGNLMSFSSELEKWFTERPLWLQDAARRLILNGEISYEDIVDLTSLCKEEVGLKGAIELSIKAKPIPKGSLVVNEENSELKLVSIGNVRGINALAPRNPLEFMGKPLTVIYGSNGSGKSSYMRVLKHSCGARSAGSLLGNVFNSTQDEPGCTFKIEKSTGLIEFEWKPADGVHTDLRQIELYDTDCASIYINNENEVSYEPSILSIFTKISKACDEVAKALQKEIESVPARKPKMPDKYEKTVAGLWYKKLNAKTTDKEVDLNCRWTKELESELGKIRTRLAEADPTEKAKVSRKNCTGIKRLIENLNKINNMFSEGKCSEYITIKNDSQNKRILVNEDAKRVFGNSELNGVGKESWRLLWEQARVYSTSVAYPQNDFPYTEDGARCVLCQQPLGIEAQERLKQFEKFVIGELQKIANQAEKKFQSVQKEKDSIFTQDNLVLQIDASGITEEITRQSVLEFYNAVMKRKQSLFSADSIEELTPQPDNKVLKVLEDMKVALETQVSQYEEDAKGENRDGLTNRILEIEAMKWAYEQKTSIQDEVKRLALIDYLNAAKNLTNTKALSLKKSAMSEELITKDYVNRFNAELKALGAHRIKVEICKTKAQKGHIYHQIKLKGSPTAKASEVLSEGELRIVSIAAFLADVEGRQCKTPFIFDDPISSLDQDFEEATVKRLVKLSKNRQVIVFTHRISMLALLQDLAKGAGIDTHVICVRSENWGVGEPGDTPLFAKNPIGVINNLVGRTKTARKILNNNGRDEYDNYAKGICSDLRIALERLIETSLLAEVVQRFRRSVTTLNRIHKLAAIEQKDCKLFDDLMTKYSYYEHSQPNEMPVPLPAPDEIIEDLEMILEWEKEFKNRSEGKAIKAK</sequence>
<feature type="domain" description="Protein CR006 P-loop" evidence="2">
    <location>
        <begin position="385"/>
        <end position="706"/>
    </location>
</feature>